<comment type="pathway">
    <text evidence="2">Glycolipid biosynthesis; glycosylphosphatidylinositol-anchor biosynthesis.</text>
</comment>
<dbReference type="GO" id="GO:0005789">
    <property type="term" value="C:endoplasmic reticulum membrane"/>
    <property type="evidence" value="ECO:0007669"/>
    <property type="project" value="UniProtKB-SubCell"/>
</dbReference>
<name>A0A4Z1PDT6_9PEZI</name>
<evidence type="ECO:0000256" key="6">
    <source>
        <dbReference type="ARBA" id="ARBA00022692"/>
    </source>
</evidence>
<organism evidence="13 14">
    <name type="scientific">Venturia nashicola</name>
    <dbReference type="NCBI Taxonomy" id="86259"/>
    <lineage>
        <taxon>Eukaryota</taxon>
        <taxon>Fungi</taxon>
        <taxon>Dikarya</taxon>
        <taxon>Ascomycota</taxon>
        <taxon>Pezizomycotina</taxon>
        <taxon>Dothideomycetes</taxon>
        <taxon>Pleosporomycetidae</taxon>
        <taxon>Venturiales</taxon>
        <taxon>Venturiaceae</taxon>
        <taxon>Venturia</taxon>
    </lineage>
</organism>
<evidence type="ECO:0000256" key="3">
    <source>
        <dbReference type="ARBA" id="ARBA00008695"/>
    </source>
</evidence>
<evidence type="ECO:0000256" key="7">
    <source>
        <dbReference type="ARBA" id="ARBA00022824"/>
    </source>
</evidence>
<reference evidence="13 14" key="1">
    <citation type="submission" date="2019-04" db="EMBL/GenBank/DDBJ databases">
        <title>High contiguity whole genome sequence and gene annotation resource for two Venturia nashicola isolates.</title>
        <authorList>
            <person name="Prokchorchik M."/>
            <person name="Won K."/>
            <person name="Lee Y."/>
            <person name="Choi E.D."/>
            <person name="Segonzac C."/>
            <person name="Sohn K.H."/>
        </authorList>
    </citation>
    <scope>NUCLEOTIDE SEQUENCE [LARGE SCALE GENOMIC DNA]</scope>
    <source>
        <strain evidence="13 14">PRI2</strain>
    </source>
</reference>
<feature type="transmembrane region" description="Helical" evidence="12">
    <location>
        <begin position="27"/>
        <end position="51"/>
    </location>
</feature>
<feature type="region of interest" description="Disordered" evidence="11">
    <location>
        <begin position="179"/>
        <end position="206"/>
    </location>
</feature>
<keyword evidence="14" id="KW-1185">Reference proteome</keyword>
<comment type="similarity">
    <text evidence="3">Belongs to the PIGG/PIGN/PIGO family. PIGO subfamily.</text>
</comment>
<dbReference type="SUPFAM" id="SSF53649">
    <property type="entry name" value="Alkaline phosphatase-like"/>
    <property type="match status" value="1"/>
</dbReference>
<accession>A0A4Z1PDT6</accession>
<feature type="transmembrane region" description="Helical" evidence="12">
    <location>
        <begin position="892"/>
        <end position="911"/>
    </location>
</feature>
<dbReference type="InterPro" id="IPR017850">
    <property type="entry name" value="Alkaline_phosphatase_core_sf"/>
</dbReference>
<dbReference type="Gene3D" id="3.40.720.10">
    <property type="entry name" value="Alkaline Phosphatase, subunit A"/>
    <property type="match status" value="1"/>
</dbReference>
<evidence type="ECO:0000256" key="5">
    <source>
        <dbReference type="ARBA" id="ARBA00022679"/>
    </source>
</evidence>
<keyword evidence="5" id="KW-0808">Transferase</keyword>
<evidence type="ECO:0000256" key="9">
    <source>
        <dbReference type="ARBA" id="ARBA00023136"/>
    </source>
</evidence>
<dbReference type="InterPro" id="IPR039524">
    <property type="entry name" value="PIGO/GPI13"/>
</dbReference>
<dbReference type="OrthoDB" id="272139at2759"/>
<gene>
    <name evidence="13" type="ORF">E6O75_ATG07486</name>
</gene>
<proteinExistence type="inferred from homology"/>
<evidence type="ECO:0000313" key="13">
    <source>
        <dbReference type="EMBL" id="TID20026.1"/>
    </source>
</evidence>
<evidence type="ECO:0000256" key="4">
    <source>
        <dbReference type="ARBA" id="ARBA00022502"/>
    </source>
</evidence>
<evidence type="ECO:0000256" key="2">
    <source>
        <dbReference type="ARBA" id="ARBA00004687"/>
    </source>
</evidence>
<dbReference type="InterPro" id="IPR037675">
    <property type="entry name" value="PIG-O_N"/>
</dbReference>
<feature type="transmembrane region" description="Helical" evidence="12">
    <location>
        <begin position="968"/>
        <end position="992"/>
    </location>
</feature>
<sequence length="1165" mass="128023">MSPHSILLARHGAASGSEQASAITPTMYHLLIALVVLFALIAILVSGLLILRARRVRNKQRQLRHDEALPTYESSGRRSLIRSTLTINAPSYVEHEKRALMNESSPPGSPIPEIRITFPEEVDEGGRRKSGRVVVVRVGEHTVGMEPVSDTAPSYEESEKERYESLDLDRMGGLKEKVGKESSVGGYYNSSASTSSHPVSSSPDSSSLINRNALFLPQDWKFEKAVVVVIDALRYDFTVPFPPPRIAGDGKEVVAKEEDTPRHFHNALPLFYETAVARPRNAILLPFIADPPTTTLQRLKGLTTGTLPTFIDAGSNFAGTAIDEDNIVEQLRNASKKVVHLGDDTWHALFPDSFEPELTHAYDSFNVWDLHTVDNGVTEHLIPLLQPSNSSKWDVIFAHYLGVDHAGHRYGPDHPAMNTKLKQMDTTMRQVMDLIDNDTLLIVMGDHGMDSKGDHGGESDDEIEAAIWMYSKLPKFGRRLKSPSEPPVNAKSHSVAQIDFVPTLSLLLGIPIPFNNLGKPILEAFIGKDGKGYQNLARVYRLAAAQIHRYMAEYALVRRLDGEATEAPARLWETAQAMWDLTKSKRKMDDDKWNSIFGGFNDYQSETIRVCRMLWARFDVLRMVSGISVLAIGLGLMVLYARGLGALRLALSPGFVKRGGLGLIGGALGGAVLGYTVPGVSLTHAAVLSAALGGSVGIANVFYKARSSLRIPYPTTIWSWVSLVFTVALSLGFAANSFTIWEDEILTFFLSTIGLLFLVSSLRQGTVVDRALGSYHSVIFILLTRLASLSRLCREEQMPFCRSTYYASSTSSTSANWQLAIPYLVAAGLPSIVQQFYENTRSNHLSAKLWYTYLLRAALTLGAIYWTLNAADDGEWFSPEINQYLGSAKVTVAQMALGIAIPVGYSIYIWSAPFLSIQSTPLPRLRAGQAMPPSAASTGFLSEDGKSRVQVLGYSNVHGTRYFVLPTLYAAAIIILQKPVGAGTIALQLWSILSLLEILHANKLRDSAIGPITLALLGGFYFFKTGHQYTLASLQWDAAFLAMKTVKYPWSPLLIIGNTYGAQILSVLATPAVVLWKRDARRKGLVAEVAKAMVSHFLFYATVGLCTAMWAGWLRRHLMLYRIFSPRFLLGAGAGVVVQVMGIFVGVMGTRWSFLSVGRVFGVDS</sequence>
<keyword evidence="9 12" id="KW-0472">Membrane</keyword>
<dbReference type="AlphaFoldDB" id="A0A4Z1PDT6"/>
<evidence type="ECO:0000256" key="12">
    <source>
        <dbReference type="SAM" id="Phobius"/>
    </source>
</evidence>
<keyword evidence="10" id="KW-0325">Glycoprotein</keyword>
<feature type="transmembrane region" description="Helical" evidence="12">
    <location>
        <begin position="745"/>
        <end position="762"/>
    </location>
</feature>
<dbReference type="GO" id="GO:0006506">
    <property type="term" value="P:GPI anchor biosynthetic process"/>
    <property type="evidence" value="ECO:0007669"/>
    <property type="project" value="UniProtKB-UniPathway"/>
</dbReference>
<keyword evidence="8 12" id="KW-1133">Transmembrane helix</keyword>
<evidence type="ECO:0000256" key="11">
    <source>
        <dbReference type="SAM" id="MobiDB-lite"/>
    </source>
</evidence>
<feature type="transmembrane region" description="Helical" evidence="12">
    <location>
        <begin position="1053"/>
        <end position="1076"/>
    </location>
</feature>
<dbReference type="InterPro" id="IPR002591">
    <property type="entry name" value="Phosphodiest/P_Trfase"/>
</dbReference>
<dbReference type="UniPathway" id="UPA00196"/>
<comment type="subcellular location">
    <subcellularLocation>
        <location evidence="1">Endoplasmic reticulum membrane</location>
        <topology evidence="1">Multi-pass membrane protein</topology>
    </subcellularLocation>
</comment>
<protein>
    <submittedName>
        <fullName evidence="13">Phosphodiest multi-domain protein</fullName>
    </submittedName>
</protein>
<evidence type="ECO:0000313" key="14">
    <source>
        <dbReference type="Proteomes" id="UP000298493"/>
    </source>
</evidence>
<feature type="transmembrane region" description="Helical" evidence="12">
    <location>
        <begin position="620"/>
        <end position="640"/>
    </location>
</feature>
<comment type="caution">
    <text evidence="13">The sequence shown here is derived from an EMBL/GenBank/DDBJ whole genome shotgun (WGS) entry which is preliminary data.</text>
</comment>
<feature type="transmembrane region" description="Helical" evidence="12">
    <location>
        <begin position="1097"/>
        <end position="1116"/>
    </location>
</feature>
<dbReference type="EMBL" id="SNSC02000011">
    <property type="protein sequence ID" value="TID20026.1"/>
    <property type="molecule type" value="Genomic_DNA"/>
</dbReference>
<evidence type="ECO:0000256" key="1">
    <source>
        <dbReference type="ARBA" id="ARBA00004477"/>
    </source>
</evidence>
<feature type="transmembrane region" description="Helical" evidence="12">
    <location>
        <begin position="660"/>
        <end position="678"/>
    </location>
</feature>
<dbReference type="PANTHER" id="PTHR23071">
    <property type="entry name" value="PHOSPHATIDYLINOSITOL GLYCAN"/>
    <property type="match status" value="1"/>
</dbReference>
<evidence type="ECO:0000256" key="8">
    <source>
        <dbReference type="ARBA" id="ARBA00022989"/>
    </source>
</evidence>
<keyword evidence="4" id="KW-0337">GPI-anchor biosynthesis</keyword>
<feature type="transmembrane region" description="Helical" evidence="12">
    <location>
        <begin position="853"/>
        <end position="871"/>
    </location>
</feature>
<feature type="transmembrane region" description="Helical" evidence="12">
    <location>
        <begin position="1004"/>
        <end position="1023"/>
    </location>
</feature>
<dbReference type="Pfam" id="PF01663">
    <property type="entry name" value="Phosphodiest"/>
    <property type="match status" value="1"/>
</dbReference>
<feature type="region of interest" description="Disordered" evidence="11">
    <location>
        <begin position="145"/>
        <end position="164"/>
    </location>
</feature>
<feature type="compositionally biased region" description="Low complexity" evidence="11">
    <location>
        <begin position="190"/>
        <end position="206"/>
    </location>
</feature>
<dbReference type="CDD" id="cd16023">
    <property type="entry name" value="GPI_EPT_3"/>
    <property type="match status" value="1"/>
</dbReference>
<dbReference type="PANTHER" id="PTHR23071:SF1">
    <property type="entry name" value="GPI ETHANOLAMINE PHOSPHATE TRANSFERASE 3"/>
    <property type="match status" value="1"/>
</dbReference>
<feature type="transmembrane region" description="Helical" evidence="12">
    <location>
        <begin position="685"/>
        <end position="705"/>
    </location>
</feature>
<keyword evidence="6 12" id="KW-0812">Transmembrane</keyword>
<dbReference type="Proteomes" id="UP000298493">
    <property type="component" value="Unassembled WGS sequence"/>
</dbReference>
<feature type="transmembrane region" description="Helical" evidence="12">
    <location>
        <begin position="1128"/>
        <end position="1149"/>
    </location>
</feature>
<feature type="transmembrane region" description="Helical" evidence="12">
    <location>
        <begin position="717"/>
        <end position="738"/>
    </location>
</feature>
<dbReference type="STRING" id="86259.A0A4Z1PDT6"/>
<keyword evidence="7" id="KW-0256">Endoplasmic reticulum</keyword>
<evidence type="ECO:0000256" key="10">
    <source>
        <dbReference type="ARBA" id="ARBA00023180"/>
    </source>
</evidence>
<dbReference type="GO" id="GO:0051377">
    <property type="term" value="F:mannose-ethanolamine phosphotransferase activity"/>
    <property type="evidence" value="ECO:0007669"/>
    <property type="project" value="InterPro"/>
</dbReference>